<evidence type="ECO:0000313" key="2">
    <source>
        <dbReference type="EMBL" id="GEZ99098.1"/>
    </source>
</evidence>
<dbReference type="SUPFAM" id="SSF56219">
    <property type="entry name" value="DNase I-like"/>
    <property type="match status" value="1"/>
</dbReference>
<keyword evidence="2" id="KW-0695">RNA-directed DNA polymerase</keyword>
<accession>A0A699IZJ0</accession>
<keyword evidence="2" id="KW-0548">Nucleotidyltransferase</keyword>
<feature type="region of interest" description="Disordered" evidence="1">
    <location>
        <begin position="309"/>
        <end position="345"/>
    </location>
</feature>
<dbReference type="EMBL" id="BKCJ010352396">
    <property type="protein sequence ID" value="GEZ99098.1"/>
    <property type="molecule type" value="Genomic_DNA"/>
</dbReference>
<dbReference type="Gene3D" id="3.60.10.10">
    <property type="entry name" value="Endonuclease/exonuclease/phosphatase"/>
    <property type="match status" value="1"/>
</dbReference>
<feature type="non-terminal residue" evidence="2">
    <location>
        <position position="1201"/>
    </location>
</feature>
<evidence type="ECO:0000256" key="1">
    <source>
        <dbReference type="SAM" id="MobiDB-lite"/>
    </source>
</evidence>
<dbReference type="PANTHER" id="PTHR33116">
    <property type="entry name" value="REVERSE TRANSCRIPTASE ZINC-BINDING DOMAIN-CONTAINING PROTEIN-RELATED-RELATED"/>
    <property type="match status" value="1"/>
</dbReference>
<dbReference type="InterPro" id="IPR036691">
    <property type="entry name" value="Endo/exonu/phosph_ase_sf"/>
</dbReference>
<organism evidence="2">
    <name type="scientific">Tanacetum cinerariifolium</name>
    <name type="common">Dalmatian daisy</name>
    <name type="synonym">Chrysanthemum cinerariifolium</name>
    <dbReference type="NCBI Taxonomy" id="118510"/>
    <lineage>
        <taxon>Eukaryota</taxon>
        <taxon>Viridiplantae</taxon>
        <taxon>Streptophyta</taxon>
        <taxon>Embryophyta</taxon>
        <taxon>Tracheophyta</taxon>
        <taxon>Spermatophyta</taxon>
        <taxon>Magnoliopsida</taxon>
        <taxon>eudicotyledons</taxon>
        <taxon>Gunneridae</taxon>
        <taxon>Pentapetalae</taxon>
        <taxon>asterids</taxon>
        <taxon>campanulids</taxon>
        <taxon>Asterales</taxon>
        <taxon>Asteraceae</taxon>
        <taxon>Asteroideae</taxon>
        <taxon>Anthemideae</taxon>
        <taxon>Anthemidinae</taxon>
        <taxon>Tanacetum</taxon>
    </lineage>
</organism>
<comment type="caution">
    <text evidence="2">The sequence shown here is derived from an EMBL/GenBank/DDBJ whole genome shotgun (WGS) entry which is preliminary data.</text>
</comment>
<dbReference type="PANTHER" id="PTHR33116:SF77">
    <property type="entry name" value="RNA-DIRECTED DNA POLYMERASE"/>
    <property type="match status" value="1"/>
</dbReference>
<feature type="region of interest" description="Disordered" evidence="1">
    <location>
        <begin position="230"/>
        <end position="278"/>
    </location>
</feature>
<gene>
    <name evidence="2" type="ORF">Tci_571071</name>
</gene>
<reference evidence="2" key="1">
    <citation type="journal article" date="2019" name="Sci. Rep.">
        <title>Draft genome of Tanacetum cinerariifolium, the natural source of mosquito coil.</title>
        <authorList>
            <person name="Yamashiro T."/>
            <person name="Shiraishi A."/>
            <person name="Satake H."/>
            <person name="Nakayama K."/>
        </authorList>
    </citation>
    <scope>NUCLEOTIDE SEQUENCE</scope>
</reference>
<sequence length="1201" mass="135324">MHLQANVVRYERVSTPPHKPFVPSKPVGASSYVSALKGTPNTLSYSDLAPAIILEDLCLVMRDFDNFVMGEIKEFSAINNLRLLLATEGFTNVKLSYLGGLWVMIELDSTSTKAKFMQHVGVASWFVRLCNAQADFVSRERIVWVDIEGVPLHAWSQSTFKKIRAKWGEVMDLKESKDDMFARKRICVKTKQEDNILERFKIIARGKVFVIRAKELFMWSPIFKEPTDSVYGSDNESVEGDQEVNENGNAHGNLEGEGNNEAVSDTFFDDSIDHNNGVQEHTNFSATKEGSYDPFNVYDLLNKQKVGGNKSDTSIPYPPGFTPNIKTEGFQRDNQEESVRSQSRPSEFCSRVVEEALAVDDASSPIMIPSKKRKTHHTISVNFVAVYGTWIPSKSKLLLISIYAPQLETDKRVLWSFISDIINCWDGECVVMGDFNEVRVEGERMGSVFSVRGARDFNNFISSAGLVDIQLEGYSFTWSHPSATKTSKLDRFLVSEGFLSLFPHTSAICLDKHLSDHRPILLRDVITDYGATPFRFYHSWLSYNGFEQMAVDTWNRIGLDDSNDMIRFKKKLQILKKGIRSWVSNYKKDQSRIMVDGVWVDDPPLVKDEFRSHFAKRFQAPGASRSRLNFQFPNRISMEQTVELENNISHDEIRNAVWSCGEIDWFFLHSSFAKGCNSSFIALIPKAPDVKFVSEYRPISLIGCPYKVVTKILATRLSNVISDLVADVQTAFLPNRQILDGPFIINEDFLDDVLDAFGFGAKWRSWVFGSLSSCMASIIINGSPAAEFKFYCGLKQGDPLAPYLFILIMESFHLSFSKVIDAGLFKGIKIDPSTQISYLFYANDAVLLVNGLIITSRFGVSHETVHDAAISLGCAVMRTPFKYLGVMVGGNKSLVKAWDEIIGKLKARLSKWKCNTLSIGGRLTLLKSVLGSTPIYTLSLYKAPKAVLNAMESIRRNFFYGMHGIDKKIACVKWSKILAAKEHGGLGVSSFFALNRALLFKWVWRFISYENSLWSRVIHAIHGPCLMQSPPRFASVWGTIVQEVQAHKSQGVDLLLYCRIRVGNGLQTSFWKDHWIGDSPLCTLFPLVFLLETSGDITVADKMHGLLSDSFRRPVRGGIEAQQLAQLQDLVGTSILSTSADQWVCNLSGDGTFHVKNIRCLLDEFFLPNDSIATCWVKFIPIKINVFAWRVCLDRLPTRMN</sequence>
<protein>
    <submittedName>
        <fullName evidence="2">RNA-directed DNA polymerase, eukaryota</fullName>
    </submittedName>
</protein>
<name>A0A699IZJ0_TANCI</name>
<proteinExistence type="predicted"/>
<dbReference type="GO" id="GO:0003964">
    <property type="term" value="F:RNA-directed DNA polymerase activity"/>
    <property type="evidence" value="ECO:0007669"/>
    <property type="project" value="UniProtKB-KW"/>
</dbReference>
<keyword evidence="2" id="KW-0808">Transferase</keyword>
<dbReference type="AlphaFoldDB" id="A0A699IZJ0"/>
<feature type="compositionally biased region" description="Basic and acidic residues" evidence="1">
    <location>
        <begin position="329"/>
        <end position="339"/>
    </location>
</feature>